<proteinExistence type="predicted"/>
<evidence type="ECO:0000256" key="1">
    <source>
        <dbReference type="SAM" id="MobiDB-lite"/>
    </source>
</evidence>
<feature type="region of interest" description="Disordered" evidence="1">
    <location>
        <begin position="1"/>
        <end position="23"/>
    </location>
</feature>
<dbReference type="Proteomes" id="UP000266483">
    <property type="component" value="Unassembled WGS sequence"/>
</dbReference>
<accession>A0ABX9MYL1</accession>
<organism evidence="2 3">
    <name type="scientific">Neopusillimonas maritima</name>
    <dbReference type="NCBI Taxonomy" id="2026239"/>
    <lineage>
        <taxon>Bacteria</taxon>
        <taxon>Pseudomonadati</taxon>
        <taxon>Pseudomonadota</taxon>
        <taxon>Betaproteobacteria</taxon>
        <taxon>Burkholderiales</taxon>
        <taxon>Alcaligenaceae</taxon>
        <taxon>Neopusillimonas</taxon>
    </lineage>
</organism>
<comment type="caution">
    <text evidence="2">The sequence shown here is derived from an EMBL/GenBank/DDBJ whole genome shotgun (WGS) entry which is preliminary data.</text>
</comment>
<protein>
    <submittedName>
        <fullName evidence="2">Uncharacterized protein</fullName>
    </submittedName>
</protein>
<feature type="compositionally biased region" description="Basic and acidic residues" evidence="1">
    <location>
        <begin position="9"/>
        <end position="21"/>
    </location>
</feature>
<reference evidence="2 3" key="1">
    <citation type="submission" date="2017-08" db="EMBL/GenBank/DDBJ databases">
        <title>Pusillimonas indicus sp. nov., a member of the family Alcaligenaceae isolated from surface seawater.</title>
        <authorList>
            <person name="Li J."/>
        </authorList>
    </citation>
    <scope>NUCLEOTIDE SEQUENCE [LARGE SCALE GENOMIC DNA]</scope>
    <source>
        <strain evidence="2 3">17-4A</strain>
    </source>
</reference>
<gene>
    <name evidence="2" type="ORF">CJO09_02060</name>
</gene>
<evidence type="ECO:0000313" key="2">
    <source>
        <dbReference type="EMBL" id="RII84042.1"/>
    </source>
</evidence>
<name>A0ABX9MYL1_9BURK</name>
<keyword evidence="3" id="KW-1185">Reference proteome</keyword>
<evidence type="ECO:0000313" key="3">
    <source>
        <dbReference type="Proteomes" id="UP000266483"/>
    </source>
</evidence>
<dbReference type="EMBL" id="NQOU01000001">
    <property type="protein sequence ID" value="RII84042.1"/>
    <property type="molecule type" value="Genomic_DNA"/>
</dbReference>
<sequence>MPGRINDVPAKECAEGERDNGGDVNNIFIFYLVAAELEQYVDDAIKRMKAEGDFSALTDLSKIVAPISALTKLGTFLLRLKGVA</sequence>